<dbReference type="InterPro" id="IPR015797">
    <property type="entry name" value="NUDIX_hydrolase-like_dom_sf"/>
</dbReference>
<evidence type="ECO:0000256" key="6">
    <source>
        <dbReference type="ARBA" id="ARBA00023211"/>
    </source>
</evidence>
<gene>
    <name evidence="8" type="ordered locus">Anamo_0664</name>
</gene>
<keyword evidence="4 8" id="KW-0378">Hydrolase</keyword>
<dbReference type="PROSITE" id="PS51462">
    <property type="entry name" value="NUDIX"/>
    <property type="match status" value="1"/>
</dbReference>
<comment type="cofactor">
    <cofactor evidence="2">
        <name>Mg(2+)</name>
        <dbReference type="ChEBI" id="CHEBI:18420"/>
    </cofactor>
</comment>
<evidence type="ECO:0000313" key="9">
    <source>
        <dbReference type="Proteomes" id="UP000006061"/>
    </source>
</evidence>
<evidence type="ECO:0000256" key="1">
    <source>
        <dbReference type="ARBA" id="ARBA00001936"/>
    </source>
</evidence>
<comment type="cofactor">
    <cofactor evidence="1">
        <name>Mn(2+)</name>
        <dbReference type="ChEBI" id="CHEBI:29035"/>
    </cofactor>
</comment>
<protein>
    <submittedName>
        <fullName evidence="8">NTP pyrophosphohydrolase</fullName>
    </submittedName>
</protein>
<organism evidence="8 9">
    <name type="scientific">Acetomicrobium mobile (strain ATCC BAA-54 / DSM 13181 / JCM 12221 / NGA)</name>
    <name type="common">Anaerobaculum mobile</name>
    <dbReference type="NCBI Taxonomy" id="891968"/>
    <lineage>
        <taxon>Bacteria</taxon>
        <taxon>Thermotogati</taxon>
        <taxon>Synergistota</taxon>
        <taxon>Synergistia</taxon>
        <taxon>Synergistales</taxon>
        <taxon>Acetomicrobiaceae</taxon>
        <taxon>Acetomicrobium</taxon>
    </lineage>
</organism>
<sequence>MSLKDSHITCDWQQMDEYISKFFGKGVRVHSLLRSAVTVPLLSISGRPAVLLVEKKKDLPVHGGQVAFPGGKKEPHDASPVDTALREFSEETGLPSDALHVVGVMEPELTYTTGYVIVPVVGIIERADLLKRIKVDNNEISRVVLFFLDGADGQGLKFNLETLASDLGFSLLYPEFELESGLKIWGATGRILFRVLANGKQFFQGARECQCH</sequence>
<evidence type="ECO:0000259" key="7">
    <source>
        <dbReference type="PROSITE" id="PS51462"/>
    </source>
</evidence>
<dbReference type="PATRIC" id="fig|891968.3.peg.660"/>
<keyword evidence="6" id="KW-0464">Manganese</keyword>
<dbReference type="CDD" id="cd03426">
    <property type="entry name" value="NUDIX_CoAse_Nudt7"/>
    <property type="match status" value="1"/>
</dbReference>
<name>I4BVK6_ACEMN</name>
<dbReference type="STRING" id="891968.Anamo_0664"/>
<dbReference type="PANTHER" id="PTHR12992">
    <property type="entry name" value="NUDIX HYDROLASE"/>
    <property type="match status" value="1"/>
</dbReference>
<keyword evidence="5" id="KW-0460">Magnesium</keyword>
<evidence type="ECO:0000256" key="3">
    <source>
        <dbReference type="ARBA" id="ARBA00022723"/>
    </source>
</evidence>
<dbReference type="InterPro" id="IPR000086">
    <property type="entry name" value="NUDIX_hydrolase_dom"/>
</dbReference>
<keyword evidence="3" id="KW-0479">Metal-binding</keyword>
<proteinExistence type="predicted"/>
<dbReference type="HOGENOM" id="CLU_040940_5_3_0"/>
<dbReference type="GO" id="GO:0046872">
    <property type="term" value="F:metal ion binding"/>
    <property type="evidence" value="ECO:0007669"/>
    <property type="project" value="UniProtKB-KW"/>
</dbReference>
<dbReference type="Gene3D" id="3.90.79.10">
    <property type="entry name" value="Nucleoside Triphosphate Pyrophosphohydrolase"/>
    <property type="match status" value="1"/>
</dbReference>
<dbReference type="AlphaFoldDB" id="I4BVK6"/>
<keyword evidence="9" id="KW-1185">Reference proteome</keyword>
<evidence type="ECO:0000256" key="5">
    <source>
        <dbReference type="ARBA" id="ARBA00022842"/>
    </source>
</evidence>
<dbReference type="KEGG" id="amo:Anamo_0664"/>
<dbReference type="PANTHER" id="PTHR12992:SF11">
    <property type="entry name" value="MITOCHONDRIAL COENZYME A DIPHOSPHATASE NUDT8"/>
    <property type="match status" value="1"/>
</dbReference>
<dbReference type="eggNOG" id="COG0494">
    <property type="taxonomic scope" value="Bacteria"/>
</dbReference>
<reference evidence="9" key="1">
    <citation type="journal article" date="2013" name="Stand. Genomic Sci.">
        <title>Complete genome sequence of the moderate thermophile Anaerobaculum mobile type strain (NGA(T)).</title>
        <authorList>
            <person name="Mavromatis K."/>
            <person name="Stackebrandt E."/>
            <person name="Held B."/>
            <person name="Lapidus A."/>
            <person name="Nolan M."/>
            <person name="Lucas S."/>
            <person name="Hammon N."/>
            <person name="Deshpande S."/>
            <person name="Cheng J.F."/>
            <person name="Tapia R."/>
            <person name="Goodwin L.A."/>
            <person name="Pitluck S."/>
            <person name="Liolios K."/>
            <person name="Pagani I."/>
            <person name="Ivanova N."/>
            <person name="Mikhailova N."/>
            <person name="Huntemann M."/>
            <person name="Pati A."/>
            <person name="Chen A."/>
            <person name="Palaniappan K."/>
            <person name="Land M."/>
            <person name="Rohde M."/>
            <person name="Spring S."/>
            <person name="Goker M."/>
            <person name="Woyke T."/>
            <person name="Detter J.C."/>
            <person name="Bristow J."/>
            <person name="Eisen J.A."/>
            <person name="Markowitz V."/>
            <person name="Hugenholtz P."/>
            <person name="Klenk H.P."/>
            <person name="Kyrpides N.C."/>
        </authorList>
    </citation>
    <scope>NUCLEOTIDE SEQUENCE</scope>
    <source>
        <strain evidence="9">ATCC BAA-54 / DSM 13181 / NGA</strain>
    </source>
</reference>
<dbReference type="GO" id="GO:0010945">
    <property type="term" value="F:coenzyme A diphosphatase activity"/>
    <property type="evidence" value="ECO:0007669"/>
    <property type="project" value="InterPro"/>
</dbReference>
<evidence type="ECO:0000256" key="2">
    <source>
        <dbReference type="ARBA" id="ARBA00001946"/>
    </source>
</evidence>
<feature type="domain" description="Nudix hydrolase" evidence="7">
    <location>
        <begin position="32"/>
        <end position="169"/>
    </location>
</feature>
<accession>I4BVK6</accession>
<dbReference type="Pfam" id="PF00293">
    <property type="entry name" value="NUDIX"/>
    <property type="match status" value="1"/>
</dbReference>
<dbReference type="InterPro" id="IPR045121">
    <property type="entry name" value="CoAse"/>
</dbReference>
<dbReference type="EMBL" id="CP003198">
    <property type="protein sequence ID" value="AFM21313.1"/>
    <property type="molecule type" value="Genomic_DNA"/>
</dbReference>
<dbReference type="SUPFAM" id="SSF55811">
    <property type="entry name" value="Nudix"/>
    <property type="match status" value="1"/>
</dbReference>
<evidence type="ECO:0000256" key="4">
    <source>
        <dbReference type="ARBA" id="ARBA00022801"/>
    </source>
</evidence>
<evidence type="ECO:0000313" key="8">
    <source>
        <dbReference type="EMBL" id="AFM21313.1"/>
    </source>
</evidence>
<dbReference type="Proteomes" id="UP000006061">
    <property type="component" value="Chromosome"/>
</dbReference>